<dbReference type="KEGG" id="dpx:DAPPUDRAFT_317653"/>
<evidence type="ECO:0000313" key="1">
    <source>
        <dbReference type="EMBL" id="EFX81411.1"/>
    </source>
</evidence>
<dbReference type="PhylomeDB" id="E9GGL4"/>
<gene>
    <name evidence="1" type="ORF">DAPPUDRAFT_317653</name>
</gene>
<proteinExistence type="predicted"/>
<sequence>MRFEPIRDFSKSLKMNKNQEAKLEEAVLKDLVWIAKEQLTSSKEEVKKVLTAKTAAGMPHKTWLNQLEMLEKRIKKKIALEVYPKYAGYDGRFLRQWWRCNLDPSFLRGLLGTKEIGLLKTLTKDSNPENEIDFEAIAAEISTKLKIQKRHKFQLFQYYQKNLNMKNRTFGWAKAEEERLQNLYKEKSTDHNMPKKQEIWNQIRPAFPGRSVSQMETKLKRLSTPAKSPAKCLPAAIKTVVTRAVARAMTTRATVRAKGKKTKPD</sequence>
<keyword evidence="2" id="KW-1185">Reference proteome</keyword>
<dbReference type="EMBL" id="GL732543">
    <property type="protein sequence ID" value="EFX81411.1"/>
    <property type="molecule type" value="Genomic_DNA"/>
</dbReference>
<dbReference type="InParanoid" id="E9GGL4"/>
<dbReference type="AlphaFoldDB" id="E9GGL4"/>
<accession>E9GGL4</accession>
<reference evidence="1 2" key="1">
    <citation type="journal article" date="2011" name="Science">
        <title>The ecoresponsive genome of Daphnia pulex.</title>
        <authorList>
            <person name="Colbourne J.K."/>
            <person name="Pfrender M.E."/>
            <person name="Gilbert D."/>
            <person name="Thomas W.K."/>
            <person name="Tucker A."/>
            <person name="Oakley T.H."/>
            <person name="Tokishita S."/>
            <person name="Aerts A."/>
            <person name="Arnold G.J."/>
            <person name="Basu M.K."/>
            <person name="Bauer D.J."/>
            <person name="Caceres C.E."/>
            <person name="Carmel L."/>
            <person name="Casola C."/>
            <person name="Choi J.H."/>
            <person name="Detter J.C."/>
            <person name="Dong Q."/>
            <person name="Dusheyko S."/>
            <person name="Eads B.D."/>
            <person name="Frohlich T."/>
            <person name="Geiler-Samerotte K.A."/>
            <person name="Gerlach D."/>
            <person name="Hatcher P."/>
            <person name="Jogdeo S."/>
            <person name="Krijgsveld J."/>
            <person name="Kriventseva E.V."/>
            <person name="Kultz D."/>
            <person name="Laforsch C."/>
            <person name="Lindquist E."/>
            <person name="Lopez J."/>
            <person name="Manak J.R."/>
            <person name="Muller J."/>
            <person name="Pangilinan J."/>
            <person name="Patwardhan R.P."/>
            <person name="Pitluck S."/>
            <person name="Pritham E.J."/>
            <person name="Rechtsteiner A."/>
            <person name="Rho M."/>
            <person name="Rogozin I.B."/>
            <person name="Sakarya O."/>
            <person name="Salamov A."/>
            <person name="Schaack S."/>
            <person name="Shapiro H."/>
            <person name="Shiga Y."/>
            <person name="Skalitzky C."/>
            <person name="Smith Z."/>
            <person name="Souvorov A."/>
            <person name="Sung W."/>
            <person name="Tang Z."/>
            <person name="Tsuchiya D."/>
            <person name="Tu H."/>
            <person name="Vos H."/>
            <person name="Wang M."/>
            <person name="Wolf Y.I."/>
            <person name="Yamagata H."/>
            <person name="Yamada T."/>
            <person name="Ye Y."/>
            <person name="Shaw J.R."/>
            <person name="Andrews J."/>
            <person name="Crease T.J."/>
            <person name="Tang H."/>
            <person name="Lucas S.M."/>
            <person name="Robertson H.M."/>
            <person name="Bork P."/>
            <person name="Koonin E.V."/>
            <person name="Zdobnov E.M."/>
            <person name="Grigoriev I.V."/>
            <person name="Lynch M."/>
            <person name="Boore J.L."/>
        </authorList>
    </citation>
    <scope>NUCLEOTIDE SEQUENCE [LARGE SCALE GENOMIC DNA]</scope>
</reference>
<dbReference type="Proteomes" id="UP000000305">
    <property type="component" value="Unassembled WGS sequence"/>
</dbReference>
<evidence type="ECO:0000313" key="2">
    <source>
        <dbReference type="Proteomes" id="UP000000305"/>
    </source>
</evidence>
<name>E9GGL4_DAPPU</name>
<dbReference type="HOGENOM" id="CLU_1050745_0_0_1"/>
<organism evidence="1 2">
    <name type="scientific">Daphnia pulex</name>
    <name type="common">Water flea</name>
    <dbReference type="NCBI Taxonomy" id="6669"/>
    <lineage>
        <taxon>Eukaryota</taxon>
        <taxon>Metazoa</taxon>
        <taxon>Ecdysozoa</taxon>
        <taxon>Arthropoda</taxon>
        <taxon>Crustacea</taxon>
        <taxon>Branchiopoda</taxon>
        <taxon>Diplostraca</taxon>
        <taxon>Cladocera</taxon>
        <taxon>Anomopoda</taxon>
        <taxon>Daphniidae</taxon>
        <taxon>Daphnia</taxon>
    </lineage>
</organism>
<protein>
    <submittedName>
        <fullName evidence="1">Uncharacterized protein</fullName>
    </submittedName>
</protein>